<dbReference type="EMBL" id="JAGQLN010000010">
    <property type="protein sequence ID" value="MCA9376880.1"/>
    <property type="molecule type" value="Genomic_DNA"/>
</dbReference>
<evidence type="ECO:0000256" key="3">
    <source>
        <dbReference type="ARBA" id="ARBA00023136"/>
    </source>
</evidence>
<evidence type="ECO:0000313" key="8">
    <source>
        <dbReference type="Proteomes" id="UP000741282"/>
    </source>
</evidence>
<evidence type="ECO:0000256" key="6">
    <source>
        <dbReference type="SAM" id="Phobius"/>
    </source>
</evidence>
<evidence type="ECO:0000256" key="2">
    <source>
        <dbReference type="ARBA" id="ARBA00022729"/>
    </source>
</evidence>
<dbReference type="Proteomes" id="UP000741282">
    <property type="component" value="Unassembled WGS sequence"/>
</dbReference>
<keyword evidence="6" id="KW-0812">Transmembrane</keyword>
<dbReference type="Gene3D" id="3.40.190.10">
    <property type="entry name" value="Periplasmic binding protein-like II"/>
    <property type="match status" value="1"/>
</dbReference>
<accession>A0A955KY41</accession>
<dbReference type="SUPFAM" id="SSF53850">
    <property type="entry name" value="Periplasmic binding protein-like II"/>
    <property type="match status" value="1"/>
</dbReference>
<evidence type="ECO:0000256" key="4">
    <source>
        <dbReference type="ARBA" id="ARBA00023139"/>
    </source>
</evidence>
<keyword evidence="1" id="KW-1003">Cell membrane</keyword>
<name>A0A955KY41_9BACT</name>
<evidence type="ECO:0000256" key="1">
    <source>
        <dbReference type="ARBA" id="ARBA00022475"/>
    </source>
</evidence>
<reference evidence="7" key="1">
    <citation type="submission" date="2020-04" db="EMBL/GenBank/DDBJ databases">
        <authorList>
            <person name="Zhang T."/>
        </authorList>
    </citation>
    <scope>NUCLEOTIDE SEQUENCE</scope>
    <source>
        <strain evidence="7">HKST-UBA17</strain>
    </source>
</reference>
<evidence type="ECO:0000313" key="7">
    <source>
        <dbReference type="EMBL" id="MCA9376880.1"/>
    </source>
</evidence>
<dbReference type="PANTHER" id="PTHR43649:SF33">
    <property type="entry name" value="POLYGALACTURONAN_RHAMNOGALACTURONAN-BINDING PROTEIN YTCQ"/>
    <property type="match status" value="1"/>
</dbReference>
<organism evidence="7 8">
    <name type="scientific">Candidatus Dojkabacteria bacterium</name>
    <dbReference type="NCBI Taxonomy" id="2099670"/>
    <lineage>
        <taxon>Bacteria</taxon>
        <taxon>Candidatus Dojkabacteria</taxon>
    </lineage>
</organism>
<dbReference type="InterPro" id="IPR006059">
    <property type="entry name" value="SBP"/>
</dbReference>
<proteinExistence type="predicted"/>
<evidence type="ECO:0000256" key="5">
    <source>
        <dbReference type="ARBA" id="ARBA00023288"/>
    </source>
</evidence>
<dbReference type="AlphaFoldDB" id="A0A955KY41"/>
<keyword evidence="4" id="KW-0564">Palmitate</keyword>
<protein>
    <submittedName>
        <fullName evidence="7">Extracellular solute-binding protein</fullName>
    </submittedName>
</protein>
<dbReference type="InterPro" id="IPR050490">
    <property type="entry name" value="Bact_solute-bd_prot1"/>
</dbReference>
<dbReference type="Pfam" id="PF01547">
    <property type="entry name" value="SBP_bac_1"/>
    <property type="match status" value="1"/>
</dbReference>
<keyword evidence="6" id="KW-1133">Transmembrane helix</keyword>
<keyword evidence="3 6" id="KW-0472">Membrane</keyword>
<gene>
    <name evidence="7" type="ORF">KC685_03100</name>
</gene>
<reference evidence="7" key="2">
    <citation type="journal article" date="2021" name="Microbiome">
        <title>Successional dynamics and alternative stable states in a saline activated sludge microbial community over 9 years.</title>
        <authorList>
            <person name="Wang Y."/>
            <person name="Ye J."/>
            <person name="Ju F."/>
            <person name="Liu L."/>
            <person name="Boyd J.A."/>
            <person name="Deng Y."/>
            <person name="Parks D.H."/>
            <person name="Jiang X."/>
            <person name="Yin X."/>
            <person name="Woodcroft B.J."/>
            <person name="Tyson G.W."/>
            <person name="Hugenholtz P."/>
            <person name="Polz M.F."/>
            <person name="Zhang T."/>
        </authorList>
    </citation>
    <scope>NUCLEOTIDE SEQUENCE</scope>
    <source>
        <strain evidence="7">HKST-UBA17</strain>
    </source>
</reference>
<sequence>MDSKKLILIVGVVATIIIGVLLVVSMNSNSDSPSGQDGNNDNVNTPTGEPVTLEYWGLWEPEGVMLPLIEKYQQANPNVRIIYTQKSFEGYEGTLYTRLQQGASAQSPAPDIFRIDNRWLNKFQGYLNPLPSTIMDPAEYSATFYPTAVSDFTGTDSQIYAIPLEVDGLALFYNKELFAQASLSKPSGDWDSVIDEAKLLTIKDPSGKIDQAGLAIGSATNIKHSADILSLFLLQNGVEINQNYNTEVSLTTQRAIDALDFYTSFTNEHEVWSSDLRSDLEMFFQGKLAMMLAPSWRAFDIINANPAIEFGIVPAPTLPGDPVYFSMYWGEAVSATSENSTEAWKFIKFLSEQDQIREFHNNSISVGGRAFGEPYSRKDMGAELQSHAYLGAFMEMAPQMKAWKIGEQSYIEEQLRTAINDVAVNGTPSEVALLEAEESINAKLAQLFGL</sequence>
<dbReference type="PANTHER" id="PTHR43649">
    <property type="entry name" value="ARABINOSE-BINDING PROTEIN-RELATED"/>
    <property type="match status" value="1"/>
</dbReference>
<comment type="caution">
    <text evidence="7">The sequence shown here is derived from an EMBL/GenBank/DDBJ whole genome shotgun (WGS) entry which is preliminary data.</text>
</comment>
<feature type="transmembrane region" description="Helical" evidence="6">
    <location>
        <begin position="7"/>
        <end position="26"/>
    </location>
</feature>
<keyword evidence="5" id="KW-0449">Lipoprotein</keyword>
<keyword evidence="2" id="KW-0732">Signal</keyword>